<keyword evidence="9" id="KW-1185">Reference proteome</keyword>
<dbReference type="Proteomes" id="UP000818323">
    <property type="component" value="Unassembled WGS sequence"/>
</dbReference>
<sequence>MRNSDTLRSMERSSTNLESTLGKGIVPTPPAALPRRLRKVLALDDFEVAARRHLPRPIFGYVSGAAETNASLRDNRSAFEEFGFVPRVLVGVSKRTQKVELLGHTYAAPFGIAPMGISALSAYRGDLVLAQAAGQANIPMVMSGSSLILLEDVAKANPAAWFQAYLPGEPDQILGLLERVERAGFKTLMLTVDTAVSANRENNVRRGLSTPLRPSLRLAWDGIMRPSWTVDAFLRTLLNHGMPHFENSYATRGAPILAKSVIRDFDAKDHLNWRHLELIRGRWKGKLVLKGIIAREDACIARDGGVDGIVVSNRGGRQLDGAVSPLRVLPAIAAAVGATTSVIMDGGVRRGSDVLKAIAFGAKFVFVGRPFLYAAATGRKAGVSHAINILSSEISRNMGLLSINSLGEMSLDRLINLRHVDVSKV</sequence>
<evidence type="ECO:0000313" key="8">
    <source>
        <dbReference type="EMBL" id="NBJ26774.1"/>
    </source>
</evidence>
<dbReference type="Pfam" id="PF01070">
    <property type="entry name" value="FMN_dh"/>
    <property type="match status" value="1"/>
</dbReference>
<evidence type="ECO:0000259" key="7">
    <source>
        <dbReference type="PROSITE" id="PS51349"/>
    </source>
</evidence>
<dbReference type="PROSITE" id="PS51349">
    <property type="entry name" value="FMN_HYDROXY_ACID_DH_2"/>
    <property type="match status" value="1"/>
</dbReference>
<keyword evidence="4" id="KW-0560">Oxidoreductase</keyword>
<dbReference type="InterPro" id="IPR000262">
    <property type="entry name" value="FMN-dep_DH"/>
</dbReference>
<protein>
    <submittedName>
        <fullName evidence="8">Alpha-hydroxy-acid oxidizing protein</fullName>
    </submittedName>
</protein>
<evidence type="ECO:0000256" key="6">
    <source>
        <dbReference type="SAM" id="MobiDB-lite"/>
    </source>
</evidence>
<keyword evidence="3" id="KW-0288">FMN</keyword>
<organism evidence="8 9">
    <name type="scientific">Microvirga arsenatis</name>
    <dbReference type="NCBI Taxonomy" id="2692265"/>
    <lineage>
        <taxon>Bacteria</taxon>
        <taxon>Pseudomonadati</taxon>
        <taxon>Pseudomonadota</taxon>
        <taxon>Alphaproteobacteria</taxon>
        <taxon>Hyphomicrobiales</taxon>
        <taxon>Methylobacteriaceae</taxon>
        <taxon>Microvirga</taxon>
    </lineage>
</organism>
<dbReference type="InterPro" id="IPR013785">
    <property type="entry name" value="Aldolase_TIM"/>
</dbReference>
<dbReference type="CDD" id="cd02809">
    <property type="entry name" value="alpha_hydroxyacid_oxid_FMN"/>
    <property type="match status" value="1"/>
</dbReference>
<comment type="similarity">
    <text evidence="5">Belongs to the FMN-dependent alpha-hydroxy acid dehydrogenase family.</text>
</comment>
<comment type="caution">
    <text evidence="8">The sequence shown here is derived from an EMBL/GenBank/DDBJ whole genome shotgun (WGS) entry which is preliminary data.</text>
</comment>
<feature type="compositionally biased region" description="Polar residues" evidence="6">
    <location>
        <begin position="1"/>
        <end position="19"/>
    </location>
</feature>
<name>A0ABW9Z275_9HYPH</name>
<proteinExistence type="inferred from homology"/>
<dbReference type="PIRSF" id="PIRSF000138">
    <property type="entry name" value="Al-hdrx_acd_dh"/>
    <property type="match status" value="1"/>
</dbReference>
<feature type="domain" description="FMN hydroxy acid dehydrogenase" evidence="7">
    <location>
        <begin position="35"/>
        <end position="419"/>
    </location>
</feature>
<dbReference type="InterPro" id="IPR012133">
    <property type="entry name" value="Alpha-hydoxy_acid_DH_FMN"/>
</dbReference>
<reference evidence="8 9" key="1">
    <citation type="submission" date="2020-01" db="EMBL/GenBank/DDBJ databases">
        <title>Microvirga sp. nov., an arsenate reduction bacterium isolated from Tibet hotspring sediments.</title>
        <authorList>
            <person name="Yuan C.-G."/>
        </authorList>
    </citation>
    <scope>NUCLEOTIDE SEQUENCE [LARGE SCALE GENOMIC DNA]</scope>
    <source>
        <strain evidence="8 9">SYSU G3D203</strain>
    </source>
</reference>
<evidence type="ECO:0000256" key="5">
    <source>
        <dbReference type="ARBA" id="ARBA00024042"/>
    </source>
</evidence>
<dbReference type="Gene3D" id="3.20.20.70">
    <property type="entry name" value="Aldolase class I"/>
    <property type="match status" value="1"/>
</dbReference>
<dbReference type="SUPFAM" id="SSF51395">
    <property type="entry name" value="FMN-linked oxidoreductases"/>
    <property type="match status" value="1"/>
</dbReference>
<evidence type="ECO:0000256" key="4">
    <source>
        <dbReference type="ARBA" id="ARBA00023002"/>
    </source>
</evidence>
<dbReference type="PANTHER" id="PTHR10578">
    <property type="entry name" value="S -2-HYDROXY-ACID OXIDASE-RELATED"/>
    <property type="match status" value="1"/>
</dbReference>
<evidence type="ECO:0000256" key="1">
    <source>
        <dbReference type="ARBA" id="ARBA00001917"/>
    </source>
</evidence>
<dbReference type="InterPro" id="IPR037396">
    <property type="entry name" value="FMN_HAD"/>
</dbReference>
<comment type="cofactor">
    <cofactor evidence="1">
        <name>FMN</name>
        <dbReference type="ChEBI" id="CHEBI:58210"/>
    </cofactor>
</comment>
<gene>
    <name evidence="8" type="ORF">GR303_20765</name>
</gene>
<evidence type="ECO:0000256" key="3">
    <source>
        <dbReference type="ARBA" id="ARBA00022643"/>
    </source>
</evidence>
<evidence type="ECO:0000256" key="2">
    <source>
        <dbReference type="ARBA" id="ARBA00022630"/>
    </source>
</evidence>
<evidence type="ECO:0000313" key="9">
    <source>
        <dbReference type="Proteomes" id="UP000818323"/>
    </source>
</evidence>
<dbReference type="RefSeq" id="WP_161725538.1">
    <property type="nucleotide sequence ID" value="NZ_JAAAXI010000021.1"/>
</dbReference>
<dbReference type="EMBL" id="JAAAXJ010000018">
    <property type="protein sequence ID" value="NBJ26774.1"/>
    <property type="molecule type" value="Genomic_DNA"/>
</dbReference>
<feature type="region of interest" description="Disordered" evidence="6">
    <location>
        <begin position="1"/>
        <end position="27"/>
    </location>
</feature>
<keyword evidence="2" id="KW-0285">Flavoprotein</keyword>
<accession>A0ABW9Z275</accession>
<dbReference type="PANTHER" id="PTHR10578:SF107">
    <property type="entry name" value="2-HYDROXYACID OXIDASE 1"/>
    <property type="match status" value="1"/>
</dbReference>